<comment type="caution">
    <text evidence="2">The sequence shown here is derived from an EMBL/GenBank/DDBJ whole genome shotgun (WGS) entry which is preliminary data.</text>
</comment>
<evidence type="ECO:0000313" key="2">
    <source>
        <dbReference type="EMBL" id="KAH3659200.1"/>
    </source>
</evidence>
<dbReference type="InterPro" id="IPR000408">
    <property type="entry name" value="Reg_chr_condens"/>
</dbReference>
<dbReference type="Pfam" id="PF13540">
    <property type="entry name" value="RCC1_2"/>
    <property type="match status" value="1"/>
</dbReference>
<dbReference type="EMBL" id="JAEUBD010001540">
    <property type="protein sequence ID" value="KAH3659200.1"/>
    <property type="molecule type" value="Genomic_DNA"/>
</dbReference>
<evidence type="ECO:0000256" key="1">
    <source>
        <dbReference type="ARBA" id="ARBA00022737"/>
    </source>
</evidence>
<sequence length="344" mass="38221">MTYRIYVCGSNGNFQLGLDDNEDRHQLECAQFQFELGRTVDLDIRPVKVACGGNHTLVLLENGQVYGAGSSRYGQLGCFQESLPIFQKLNLPFKVKDVVAGWNYTVFISAYDEVYTCGQGFTGELGLGKIHLQSLPAKIELPYNGRIIKAGSSLHNVVLQFENGELYGFGNNKKGQLLDGPKVLWTPTRLAICAREFALARDFAVFSCDGKLLLQGKDQYGIAERLQTVGKIDRIWAMWSSVHLLSSRQLISFGNNSHGQLAPVTTIGTPAKIAIGSEHGLLAEKFKVFAWGWGEHGNCGRHQKEKSGVRFDYMNEIYTEQHVVEDVFAGCATTWVVVRCRENA</sequence>
<protein>
    <submittedName>
        <fullName evidence="2">Uncharacterized protein</fullName>
    </submittedName>
</protein>
<keyword evidence="3" id="KW-1185">Reference proteome</keyword>
<accession>A0A1B7SJP5</accession>
<dbReference type="Proteomes" id="UP000788993">
    <property type="component" value="Unassembled WGS sequence"/>
</dbReference>
<dbReference type="AlphaFoldDB" id="A0A1B7SJP5"/>
<dbReference type="PANTHER" id="PTHR45622:SF58">
    <property type="entry name" value="REGULATOR OF CHROMOSOME CONDENSATION DOMAIN-CONTAINING PROTEIN"/>
    <property type="match status" value="1"/>
</dbReference>
<dbReference type="Gene3D" id="2.130.10.30">
    <property type="entry name" value="Regulator of chromosome condensation 1/beta-lactamase-inhibitor protein II"/>
    <property type="match status" value="1"/>
</dbReference>
<dbReference type="PANTHER" id="PTHR45622">
    <property type="entry name" value="UBIQUITIN-PROTEIN LIGASE E3A-RELATED"/>
    <property type="match status" value="1"/>
</dbReference>
<dbReference type="Pfam" id="PF00415">
    <property type="entry name" value="RCC1"/>
    <property type="match status" value="1"/>
</dbReference>
<dbReference type="PROSITE" id="PS00626">
    <property type="entry name" value="RCC1_2"/>
    <property type="match status" value="1"/>
</dbReference>
<organism evidence="2 3">
    <name type="scientific">Ogataea polymorpha</name>
    <dbReference type="NCBI Taxonomy" id="460523"/>
    <lineage>
        <taxon>Eukaryota</taxon>
        <taxon>Fungi</taxon>
        <taxon>Dikarya</taxon>
        <taxon>Ascomycota</taxon>
        <taxon>Saccharomycotina</taxon>
        <taxon>Pichiomycetes</taxon>
        <taxon>Pichiales</taxon>
        <taxon>Pichiaceae</taxon>
        <taxon>Ogataea</taxon>
    </lineage>
</organism>
<reference evidence="2" key="2">
    <citation type="submission" date="2021-01" db="EMBL/GenBank/DDBJ databases">
        <authorList>
            <person name="Schikora-Tamarit M.A."/>
        </authorList>
    </citation>
    <scope>NUCLEOTIDE SEQUENCE</scope>
    <source>
        <strain evidence="2">NCAIM Y.01608</strain>
    </source>
</reference>
<dbReference type="PROSITE" id="PS50012">
    <property type="entry name" value="RCC1_3"/>
    <property type="match status" value="2"/>
</dbReference>
<keyword evidence="1" id="KW-0677">Repeat</keyword>
<dbReference type="RefSeq" id="XP_018211634.1">
    <property type="nucleotide sequence ID" value="XM_018357387.1"/>
</dbReference>
<dbReference type="OrthoDB" id="5370059at2759"/>
<evidence type="ECO:0000313" key="3">
    <source>
        <dbReference type="Proteomes" id="UP000788993"/>
    </source>
</evidence>
<reference evidence="2" key="1">
    <citation type="journal article" date="2021" name="Open Biol.">
        <title>Shared evolutionary footprints suggest mitochondrial oxidative damage underlies multiple complex I losses in fungi.</title>
        <authorList>
            <person name="Schikora-Tamarit M.A."/>
            <person name="Marcet-Houben M."/>
            <person name="Nosek J."/>
            <person name="Gabaldon T."/>
        </authorList>
    </citation>
    <scope>NUCLEOTIDE SEQUENCE</scope>
    <source>
        <strain evidence="2">NCAIM Y.01608</strain>
    </source>
</reference>
<proteinExistence type="predicted"/>
<gene>
    <name evidence="2" type="ORF">OGATHE_006083</name>
</gene>
<dbReference type="InterPro" id="IPR051709">
    <property type="entry name" value="Ub-ligase/GTPase-reg"/>
</dbReference>
<dbReference type="InterPro" id="IPR009091">
    <property type="entry name" value="RCC1/BLIP-II"/>
</dbReference>
<name>A0A1B7SJP5_9ASCO</name>
<dbReference type="PRINTS" id="PR00633">
    <property type="entry name" value="RCCNDNSATION"/>
</dbReference>
<dbReference type="SUPFAM" id="SSF50985">
    <property type="entry name" value="RCC1/BLIP-II"/>
    <property type="match status" value="1"/>
</dbReference>